<keyword evidence="3 8" id="KW-1134">Transmembrane beta strand</keyword>
<evidence type="ECO:0000256" key="8">
    <source>
        <dbReference type="PROSITE-ProRule" id="PRU01360"/>
    </source>
</evidence>
<dbReference type="NCBIfam" id="TIGR04056">
    <property type="entry name" value="OMP_RagA_SusC"/>
    <property type="match status" value="1"/>
</dbReference>
<dbReference type="AlphaFoldDB" id="A0A4R2HM56"/>
<dbReference type="Gene3D" id="2.170.130.10">
    <property type="entry name" value="TonB-dependent receptor, plug domain"/>
    <property type="match status" value="1"/>
</dbReference>
<dbReference type="InterPro" id="IPR037066">
    <property type="entry name" value="Plug_dom_sf"/>
</dbReference>
<evidence type="ECO:0000256" key="3">
    <source>
        <dbReference type="ARBA" id="ARBA00022452"/>
    </source>
</evidence>
<reference evidence="11 12" key="3">
    <citation type="submission" date="2019-03" db="EMBL/GenBank/DDBJ databases">
        <title>Genomic Encyclopedia of Type Strains, Phase IV (KMG-IV): sequencing the most valuable type-strain genomes for metagenomic binning, comparative biology and taxonomic classification.</title>
        <authorList>
            <person name="Goeker M."/>
        </authorList>
    </citation>
    <scope>NUCLEOTIDE SEQUENCE [LARGE SCALE GENOMIC DNA]</scope>
    <source>
        <strain evidence="11 12">DSM 103236</strain>
    </source>
</reference>
<keyword evidence="5" id="KW-0732">Signal</keyword>
<feature type="domain" description="TonB-dependent receptor plug" evidence="9">
    <location>
        <begin position="228"/>
        <end position="333"/>
    </location>
</feature>
<evidence type="ECO:0000313" key="11">
    <source>
        <dbReference type="EMBL" id="TCO28855.1"/>
    </source>
</evidence>
<comment type="subcellular location">
    <subcellularLocation>
        <location evidence="1 8">Cell outer membrane</location>
        <topology evidence="1 8">Multi-pass membrane protein</topology>
    </subcellularLocation>
</comment>
<evidence type="ECO:0000256" key="4">
    <source>
        <dbReference type="ARBA" id="ARBA00022692"/>
    </source>
</evidence>
<keyword evidence="2 8" id="KW-0813">Transport</keyword>
<dbReference type="InterPro" id="IPR023996">
    <property type="entry name" value="TonB-dep_OMP_SusC/RagA"/>
</dbReference>
<dbReference type="Pfam" id="PF07715">
    <property type="entry name" value="Plug"/>
    <property type="match status" value="1"/>
</dbReference>
<keyword evidence="7 8" id="KW-0998">Cell outer membrane</keyword>
<evidence type="ECO:0000256" key="2">
    <source>
        <dbReference type="ARBA" id="ARBA00022448"/>
    </source>
</evidence>
<dbReference type="InterPro" id="IPR012910">
    <property type="entry name" value="Plug_dom"/>
</dbReference>
<keyword evidence="13" id="KW-1185">Reference proteome</keyword>
<sequence>MYKKFTELLFRRDSYVYSNSLLKMKLTLVFLIVTFLQVKAEIFAQKINLNADKAKLKEVIAQIRKQTDYDFLYNNADVRNTKPISIKAKDMDLMAVLELCFKDQPVEFTIKNKTILITSRPVSPTPSPSVQKRQRVSGKVTDAIDGDAIVGASVLIEGTKIGATTDVDGNFSLDVPTANAVLVVSFLGYQNQRVTYSGQSTLNVKLIKVDTKLQDVVVVGYGTRAKGAVTGAISTVKAEVFENRALNNSLDALQGTVPGFTITKGSGQPGAGEYGFNIRGSSSINGNSPLVLVDGIPTSFATFNALNPGDIAEVTVLKDASAAIYGARAGDGVIIVTTKKGKSGTSEVSYSATFGLKQPTYLRKMQNTLEFAEFMDEGLRNVGIAGFPQSVFDKIRANAPVETTGWNYNITNYPGFYGYTDWNKEIYKNAIQQLHNISISGGGENNNYLFSAGYNKDEGIVRYGINNSQRYNLRLNYDFRLTPKLNLETRTSYTNLGNTNPTDLGNALTNVTRQFPYQPVFNPSGQFYGYQGYENPAQSLSEAGTSRDNTSNLATNFKADYSVIPGLKLTAQAALRLNYNNNNYTKPTFTRYNYAGGVQDIRQTPNSAQYSNSRSINELYQLYADYNKQFGESHKINITAGASIEKTKSEGQNTWGYNFVSNDIFTLNLADRTNAAYANFGGFLNRQSLGSYFGRVSYSFRDKIILDVTARADGSSKFAEDERWSAVFPSASLAYNLSEESFIKSIETINQLKIRASWGKMGNQEIGALGLYDYIPLVNVVGTYPLGSPNAGVQGARSNPASADRTWETIENRNIGIDVAMMNSRLSFSFDYFNKINNDMLVAIAVPATFGGAAPSSNQGKLKTKGFEAIATWKDQAGAFRYSVSIQLSDAQNKLLELKNTDNPQVGLNQYRQGYAMNSYFGYVFDGIIQNQAQLDSYKKLQGIPARIGIGDAMFKDLDGDGVLTPFGDKSKGLAGDMQYLGDLTPRYTFSSNINLGWKQFDLQVFIQGVGKRDVQYQGNIATPNTFFWPSLAYYNDRTWSPSRTDAQYPRFIPGNVGYDDLRANNYRSSTLIMQSVAYLRFKVITLGYNLPDNLAKAVKLKSARLFLSGTDLFTISKGTLGGNFDPEDAFRSEGTYPFSKIYSLGLNVKF</sequence>
<reference evidence="13" key="2">
    <citation type="journal article" date="2019" name="Int. J. Syst. Evol. Microbiol.">
        <title>The Global Catalogue of Microorganisms (GCM) 10K type strain sequencing project: providing services to taxonomists for standard genome sequencing and annotation.</title>
        <authorList>
            <consortium name="The Broad Institute Genomics Platform"/>
            <consortium name="The Broad Institute Genome Sequencing Center for Infectious Disease"/>
            <person name="Wu L."/>
            <person name="Ma J."/>
        </authorList>
    </citation>
    <scope>NUCLEOTIDE SEQUENCE [LARGE SCALE GENOMIC DNA]</scope>
    <source>
        <strain evidence="13">CGMCC 1.15644</strain>
    </source>
</reference>
<gene>
    <name evidence="11" type="ORF">EV200_102272</name>
    <name evidence="10" type="ORF">GCM10011413_18270</name>
</gene>
<reference evidence="10" key="1">
    <citation type="journal article" date="2014" name="Int. J. Syst. Evol. Microbiol.">
        <title>Complete genome of a new Firmicutes species belonging to the dominant human colonic microbiota ('Ruminococcus bicirculans') reveals two chromosomes and a selective capacity to utilize plant glucans.</title>
        <authorList>
            <consortium name="NISC Comparative Sequencing Program"/>
            <person name="Wegmann U."/>
            <person name="Louis P."/>
            <person name="Goesmann A."/>
            <person name="Henrissat B."/>
            <person name="Duncan S.H."/>
            <person name="Flint H.J."/>
        </authorList>
    </citation>
    <scope>NUCLEOTIDE SEQUENCE</scope>
    <source>
        <strain evidence="10">CGMCC 1.15644</strain>
    </source>
</reference>
<dbReference type="SUPFAM" id="SSF56935">
    <property type="entry name" value="Porins"/>
    <property type="match status" value="1"/>
</dbReference>
<dbReference type="InterPro" id="IPR039426">
    <property type="entry name" value="TonB-dep_rcpt-like"/>
</dbReference>
<reference evidence="10" key="4">
    <citation type="submission" date="2024-05" db="EMBL/GenBank/DDBJ databases">
        <authorList>
            <person name="Sun Q."/>
            <person name="Zhou Y."/>
        </authorList>
    </citation>
    <scope>NUCLEOTIDE SEQUENCE</scope>
    <source>
        <strain evidence="10">CGMCC 1.15644</strain>
    </source>
</reference>
<keyword evidence="6 8" id="KW-0472">Membrane</keyword>
<organism evidence="11 12">
    <name type="scientific">Pedobacter psychrotolerans</name>
    <dbReference type="NCBI Taxonomy" id="1843235"/>
    <lineage>
        <taxon>Bacteria</taxon>
        <taxon>Pseudomonadati</taxon>
        <taxon>Bacteroidota</taxon>
        <taxon>Sphingobacteriia</taxon>
        <taxon>Sphingobacteriales</taxon>
        <taxon>Sphingobacteriaceae</taxon>
        <taxon>Pedobacter</taxon>
    </lineage>
</organism>
<dbReference type="Proteomes" id="UP000622648">
    <property type="component" value="Unassembled WGS sequence"/>
</dbReference>
<dbReference type="Pfam" id="PF13715">
    <property type="entry name" value="CarbopepD_reg_2"/>
    <property type="match status" value="1"/>
</dbReference>
<dbReference type="OrthoDB" id="9768177at2"/>
<dbReference type="Gene3D" id="2.60.40.1120">
    <property type="entry name" value="Carboxypeptidase-like, regulatory domain"/>
    <property type="match status" value="1"/>
</dbReference>
<evidence type="ECO:0000256" key="7">
    <source>
        <dbReference type="ARBA" id="ARBA00023237"/>
    </source>
</evidence>
<dbReference type="GO" id="GO:0009279">
    <property type="term" value="C:cell outer membrane"/>
    <property type="evidence" value="ECO:0007669"/>
    <property type="project" value="UniProtKB-SubCell"/>
</dbReference>
<dbReference type="InterPro" id="IPR036942">
    <property type="entry name" value="Beta-barrel_TonB_sf"/>
</dbReference>
<dbReference type="PANTHER" id="PTHR30069">
    <property type="entry name" value="TONB-DEPENDENT OUTER MEMBRANE RECEPTOR"/>
    <property type="match status" value="1"/>
</dbReference>
<name>A0A4R2HM56_9SPHI</name>
<dbReference type="EMBL" id="SLWO01000002">
    <property type="protein sequence ID" value="TCO28855.1"/>
    <property type="molecule type" value="Genomic_DNA"/>
</dbReference>
<dbReference type="InterPro" id="IPR023997">
    <property type="entry name" value="TonB-dep_OMP_SusC/RagA_CS"/>
</dbReference>
<keyword evidence="4 8" id="KW-0812">Transmembrane</keyword>
<evidence type="ECO:0000256" key="5">
    <source>
        <dbReference type="ARBA" id="ARBA00022729"/>
    </source>
</evidence>
<dbReference type="GO" id="GO:0044718">
    <property type="term" value="P:siderophore transmembrane transport"/>
    <property type="evidence" value="ECO:0007669"/>
    <property type="project" value="TreeGrafter"/>
</dbReference>
<evidence type="ECO:0000259" key="9">
    <source>
        <dbReference type="Pfam" id="PF07715"/>
    </source>
</evidence>
<dbReference type="Proteomes" id="UP000295684">
    <property type="component" value="Unassembled WGS sequence"/>
</dbReference>
<accession>A0A4R2HM56</accession>
<dbReference type="Gene3D" id="2.40.170.20">
    <property type="entry name" value="TonB-dependent receptor, beta-barrel domain"/>
    <property type="match status" value="1"/>
</dbReference>
<evidence type="ECO:0000313" key="13">
    <source>
        <dbReference type="Proteomes" id="UP000622648"/>
    </source>
</evidence>
<dbReference type="SUPFAM" id="SSF49464">
    <property type="entry name" value="Carboxypeptidase regulatory domain-like"/>
    <property type="match status" value="1"/>
</dbReference>
<evidence type="ECO:0000313" key="10">
    <source>
        <dbReference type="EMBL" id="GGE52315.1"/>
    </source>
</evidence>
<evidence type="ECO:0000256" key="1">
    <source>
        <dbReference type="ARBA" id="ARBA00004571"/>
    </source>
</evidence>
<dbReference type="PROSITE" id="PS52016">
    <property type="entry name" value="TONB_DEPENDENT_REC_3"/>
    <property type="match status" value="1"/>
</dbReference>
<dbReference type="InterPro" id="IPR008969">
    <property type="entry name" value="CarboxyPept-like_regulatory"/>
</dbReference>
<dbReference type="NCBIfam" id="TIGR04057">
    <property type="entry name" value="SusC_RagA_signa"/>
    <property type="match status" value="1"/>
</dbReference>
<dbReference type="PANTHER" id="PTHR30069:SF29">
    <property type="entry name" value="HEMOGLOBIN AND HEMOGLOBIN-HAPTOGLOBIN-BINDING PROTEIN 1-RELATED"/>
    <property type="match status" value="1"/>
</dbReference>
<dbReference type="GO" id="GO:0015344">
    <property type="term" value="F:siderophore uptake transmembrane transporter activity"/>
    <property type="evidence" value="ECO:0007669"/>
    <property type="project" value="TreeGrafter"/>
</dbReference>
<comment type="similarity">
    <text evidence="8">Belongs to the TonB-dependent receptor family.</text>
</comment>
<evidence type="ECO:0000256" key="6">
    <source>
        <dbReference type="ARBA" id="ARBA00023136"/>
    </source>
</evidence>
<proteinExistence type="inferred from homology"/>
<protein>
    <submittedName>
        <fullName evidence="10">SusC/RagA family TonB-linked outer membrane protein</fullName>
    </submittedName>
    <submittedName>
        <fullName evidence="11">TonB-linked SusC/RagA family outer membrane protein</fullName>
    </submittedName>
</protein>
<comment type="caution">
    <text evidence="11">The sequence shown here is derived from an EMBL/GenBank/DDBJ whole genome shotgun (WGS) entry which is preliminary data.</text>
</comment>
<evidence type="ECO:0000313" key="12">
    <source>
        <dbReference type="Proteomes" id="UP000295684"/>
    </source>
</evidence>
<dbReference type="EMBL" id="BMJO01000003">
    <property type="protein sequence ID" value="GGE52315.1"/>
    <property type="molecule type" value="Genomic_DNA"/>
</dbReference>